<name>A0A835RTF3_VANPL</name>
<feature type="disulfide bond" evidence="1">
    <location>
        <begin position="146"/>
        <end position="229"/>
    </location>
</feature>
<feature type="chain" id="PRO_5036240343" description="Thaumatin-like protein" evidence="2">
    <location>
        <begin position="22"/>
        <end position="242"/>
    </location>
</feature>
<feature type="disulfide bond" evidence="1">
    <location>
        <begin position="189"/>
        <end position="199"/>
    </location>
</feature>
<reference evidence="5 6" key="1">
    <citation type="journal article" date="2020" name="Nat. Food">
        <title>A phased Vanilla planifolia genome enables genetic improvement of flavour and production.</title>
        <authorList>
            <person name="Hasing T."/>
            <person name="Tang H."/>
            <person name="Brym M."/>
            <person name="Khazi F."/>
            <person name="Huang T."/>
            <person name="Chambers A.H."/>
        </authorList>
    </citation>
    <scope>NUCLEOTIDE SEQUENCE [LARGE SCALE GENOMIC DNA]</scope>
    <source>
        <tissue evidence="3">Leaf</tissue>
    </source>
</reference>
<evidence type="ECO:0000256" key="1">
    <source>
        <dbReference type="PIRSR" id="PIRSR002703-1"/>
    </source>
</evidence>
<gene>
    <name evidence="4" type="ORF">HPP92_004612</name>
    <name evidence="3" type="ORF">HPP92_004965</name>
</gene>
<evidence type="ECO:0000313" key="5">
    <source>
        <dbReference type="Proteomes" id="UP000636800"/>
    </source>
</evidence>
<evidence type="ECO:0008006" key="7">
    <source>
        <dbReference type="Google" id="ProtNLM"/>
    </source>
</evidence>
<evidence type="ECO:0000313" key="6">
    <source>
        <dbReference type="Proteomes" id="UP000639772"/>
    </source>
</evidence>
<dbReference type="PROSITE" id="PS51367">
    <property type="entry name" value="THAUMATIN_2"/>
    <property type="match status" value="1"/>
</dbReference>
<comment type="caution">
    <text evidence="3">The sequence shown here is derived from an EMBL/GenBank/DDBJ whole genome shotgun (WGS) entry which is preliminary data.</text>
</comment>
<dbReference type="Gene3D" id="2.60.110.10">
    <property type="entry name" value="Thaumatin"/>
    <property type="match status" value="1"/>
</dbReference>
<feature type="disulfide bond" evidence="1">
    <location>
        <begin position="78"/>
        <end position="88"/>
    </location>
</feature>
<dbReference type="PRINTS" id="PR00347">
    <property type="entry name" value="THAUMATIN"/>
</dbReference>
<keyword evidence="2" id="KW-0732">Signal</keyword>
<organism evidence="3 5">
    <name type="scientific">Vanilla planifolia</name>
    <name type="common">Vanilla</name>
    <dbReference type="NCBI Taxonomy" id="51239"/>
    <lineage>
        <taxon>Eukaryota</taxon>
        <taxon>Viridiplantae</taxon>
        <taxon>Streptophyta</taxon>
        <taxon>Embryophyta</taxon>
        <taxon>Tracheophyta</taxon>
        <taxon>Spermatophyta</taxon>
        <taxon>Magnoliopsida</taxon>
        <taxon>Liliopsida</taxon>
        <taxon>Asparagales</taxon>
        <taxon>Orchidaceae</taxon>
        <taxon>Vanilloideae</taxon>
        <taxon>Vanilleae</taxon>
        <taxon>Vanilla</taxon>
    </lineage>
</organism>
<dbReference type="InterPro" id="IPR037176">
    <property type="entry name" value="Osmotin/thaumatin-like_sf"/>
</dbReference>
<dbReference type="EMBL" id="JADCNL010000002">
    <property type="protein sequence ID" value="KAG0491567.1"/>
    <property type="molecule type" value="Genomic_DNA"/>
</dbReference>
<dbReference type="PANTHER" id="PTHR31048">
    <property type="entry name" value="OS03G0233200 PROTEIN"/>
    <property type="match status" value="1"/>
</dbReference>
<keyword evidence="1" id="KW-1015">Disulfide bond</keyword>
<sequence length="242" mass="25611">MAIARFLLLLFFAALLVGCQCVTFTIKNSCTSTIWPATLNSGGSPQLTSTGFELAAGNSTKLLAPPKWSGRMWARTHCSTDASGRFSCLSGDCGTGQVSCSGSGGAPPVSLAEFTLDGADDKDFYDISLVDGFNLPVAVAPDTRSCNSTVCPTDVNQRCPEELKQKTDGGEVIGCKSPCLAFGGDRYCCTGVYNNPKVCKPTDYSTVFKKACPQAYSYPYDDATSTFTCVGSNYLITFCPSP</sequence>
<dbReference type="EMBL" id="JADCNM010000002">
    <property type="protein sequence ID" value="KAG0493618.1"/>
    <property type="molecule type" value="Genomic_DNA"/>
</dbReference>
<dbReference type="Pfam" id="PF00314">
    <property type="entry name" value="Thaumatin"/>
    <property type="match status" value="1"/>
</dbReference>
<dbReference type="InterPro" id="IPR001938">
    <property type="entry name" value="Thaumatin"/>
</dbReference>
<evidence type="ECO:0000313" key="3">
    <source>
        <dbReference type="EMBL" id="KAG0491567.1"/>
    </source>
</evidence>
<feature type="disulfide bond" evidence="1">
    <location>
        <begin position="179"/>
        <end position="188"/>
    </location>
</feature>
<feature type="disulfide bond" evidence="1">
    <location>
        <begin position="30"/>
        <end position="239"/>
    </location>
</feature>
<evidence type="ECO:0000313" key="4">
    <source>
        <dbReference type="EMBL" id="KAG0493618.1"/>
    </source>
</evidence>
<accession>A0A835RTF3</accession>
<dbReference type="CDD" id="cd09218">
    <property type="entry name" value="TLP-PA"/>
    <property type="match status" value="1"/>
</dbReference>
<protein>
    <recommendedName>
        <fullName evidence="7">Thaumatin-like protein</fullName>
    </recommendedName>
</protein>
<dbReference type="SUPFAM" id="SSF49870">
    <property type="entry name" value="Osmotin, thaumatin-like protein"/>
    <property type="match status" value="1"/>
</dbReference>
<dbReference type="FunFam" id="2.60.110.10:FF:000004">
    <property type="entry name" value="THAUMATIN-LIKE PROTEIN 1"/>
    <property type="match status" value="1"/>
</dbReference>
<dbReference type="AlphaFoldDB" id="A0A835RTF3"/>
<feature type="disulfide bond" evidence="1">
    <location>
        <begin position="151"/>
        <end position="212"/>
    </location>
</feature>
<dbReference type="PROSITE" id="PS51257">
    <property type="entry name" value="PROKAR_LIPOPROTEIN"/>
    <property type="match status" value="1"/>
</dbReference>
<dbReference type="PIRSF" id="PIRSF002703">
    <property type="entry name" value="Thaumatin"/>
    <property type="match status" value="1"/>
</dbReference>
<feature type="disulfide bond" evidence="1">
    <location>
        <begin position="159"/>
        <end position="175"/>
    </location>
</feature>
<keyword evidence="5" id="KW-1185">Reference proteome</keyword>
<evidence type="ECO:0000256" key="2">
    <source>
        <dbReference type="SAM" id="SignalP"/>
    </source>
</evidence>
<dbReference type="OrthoDB" id="2020591at2759"/>
<dbReference type="SMART" id="SM00205">
    <property type="entry name" value="THN"/>
    <property type="match status" value="1"/>
</dbReference>
<dbReference type="Proteomes" id="UP000639772">
    <property type="component" value="Unassembled WGS sequence"/>
</dbReference>
<feature type="signal peptide" evidence="2">
    <location>
        <begin position="1"/>
        <end position="21"/>
    </location>
</feature>
<proteinExistence type="predicted"/>
<dbReference type="Proteomes" id="UP000636800">
    <property type="component" value="Chromosome 2"/>
</dbReference>
<feature type="disulfide bond" evidence="1">
    <location>
        <begin position="93"/>
        <end position="100"/>
    </location>
</feature>